<dbReference type="PANTHER" id="PTHR31126:SF48">
    <property type="entry name" value="INOSITOL PHOSPHATASE SIW14"/>
    <property type="match status" value="1"/>
</dbReference>
<dbReference type="EMBL" id="MU001822">
    <property type="protein sequence ID" value="KAF2796805.1"/>
    <property type="molecule type" value="Genomic_DNA"/>
</dbReference>
<dbReference type="SUPFAM" id="SSF52799">
    <property type="entry name" value="(Phosphotyrosine protein) phosphatases II"/>
    <property type="match status" value="1"/>
</dbReference>
<dbReference type="GO" id="GO:0016791">
    <property type="term" value="F:phosphatase activity"/>
    <property type="evidence" value="ECO:0007669"/>
    <property type="project" value="TreeGrafter"/>
</dbReference>
<dbReference type="Proteomes" id="UP000799757">
    <property type="component" value="Unassembled WGS sequence"/>
</dbReference>
<accession>A0A6A6XLL4</accession>
<dbReference type="InterPro" id="IPR029021">
    <property type="entry name" value="Prot-tyrosine_phosphatase-like"/>
</dbReference>
<evidence type="ECO:0000313" key="5">
    <source>
        <dbReference type="Proteomes" id="UP000799757"/>
    </source>
</evidence>
<evidence type="ECO:0000313" key="4">
    <source>
        <dbReference type="EMBL" id="KAF2796805.1"/>
    </source>
</evidence>
<evidence type="ECO:0000256" key="2">
    <source>
        <dbReference type="ARBA" id="ARBA00022490"/>
    </source>
</evidence>
<proteinExistence type="predicted"/>
<sequence>MSITNGEPEAAEQSQHSLFKSVREYLLSLGLPAGYALSEHATHMHHEDVPDDVLTASGALAVQPLIHDSLRISHPILDPHYPDRLYPLFPPMNYGAVVAGAVYRSSYPKGENYEFLQSLKLKTILTLVDVKVSPEYSQFMDENGIQHFQVPIPANKGEVKVQACQMSKALRIVLDRTNHPLLIHCNKGKHRTGCVVGIIRRIQGYESSLIWDEYHVYADDKARFLDERCMEYFDLNTILWIARRYDWIQPNAEHIPCPISTMSVAKACV</sequence>
<dbReference type="GO" id="GO:0005737">
    <property type="term" value="C:cytoplasm"/>
    <property type="evidence" value="ECO:0007669"/>
    <property type="project" value="UniProtKB-SubCell"/>
</dbReference>
<dbReference type="InterPro" id="IPR004861">
    <property type="entry name" value="Siw14-like"/>
</dbReference>
<evidence type="ECO:0008006" key="6">
    <source>
        <dbReference type="Google" id="ProtNLM"/>
    </source>
</evidence>
<comment type="subcellular location">
    <subcellularLocation>
        <location evidence="1">Cytoplasm</location>
    </subcellularLocation>
</comment>
<dbReference type="OrthoDB" id="6375174at2759"/>
<dbReference type="InterPro" id="IPR016130">
    <property type="entry name" value="Tyr_Pase_AS"/>
</dbReference>
<name>A0A6A6XLL4_9PLEO</name>
<keyword evidence="2" id="KW-0963">Cytoplasm</keyword>
<keyword evidence="5" id="KW-1185">Reference proteome</keyword>
<keyword evidence="3" id="KW-0378">Hydrolase</keyword>
<evidence type="ECO:0000256" key="3">
    <source>
        <dbReference type="ARBA" id="ARBA00022801"/>
    </source>
</evidence>
<dbReference type="PROSITE" id="PS00383">
    <property type="entry name" value="TYR_PHOSPHATASE_1"/>
    <property type="match status" value="1"/>
</dbReference>
<dbReference type="AlphaFoldDB" id="A0A6A6XLL4"/>
<dbReference type="Gene3D" id="3.90.190.10">
    <property type="entry name" value="Protein tyrosine phosphatase superfamily"/>
    <property type="match status" value="1"/>
</dbReference>
<dbReference type="GO" id="GO:0052840">
    <property type="term" value="F:inositol diphosphate tetrakisphosphate diphosphatase activity"/>
    <property type="evidence" value="ECO:0007669"/>
    <property type="project" value="TreeGrafter"/>
</dbReference>
<protein>
    <recommendedName>
        <fullName evidence="6">Tyrosine-protein phosphatase SIW14</fullName>
    </recommendedName>
</protein>
<dbReference type="FunFam" id="3.90.190.10:FF:000035">
    <property type="entry name" value="Tyrosine phosphatase, putative"/>
    <property type="match status" value="1"/>
</dbReference>
<gene>
    <name evidence="4" type="ORF">K505DRAFT_156602</name>
</gene>
<dbReference type="PANTHER" id="PTHR31126">
    <property type="entry name" value="TYROSINE-PROTEIN PHOSPHATASE"/>
    <property type="match status" value="1"/>
</dbReference>
<reference evidence="4" key="1">
    <citation type="journal article" date="2020" name="Stud. Mycol.">
        <title>101 Dothideomycetes genomes: a test case for predicting lifestyles and emergence of pathogens.</title>
        <authorList>
            <person name="Haridas S."/>
            <person name="Albert R."/>
            <person name="Binder M."/>
            <person name="Bloem J."/>
            <person name="Labutti K."/>
            <person name="Salamov A."/>
            <person name="Andreopoulos B."/>
            <person name="Baker S."/>
            <person name="Barry K."/>
            <person name="Bills G."/>
            <person name="Bluhm B."/>
            <person name="Cannon C."/>
            <person name="Castanera R."/>
            <person name="Culley D."/>
            <person name="Daum C."/>
            <person name="Ezra D."/>
            <person name="Gonzalez J."/>
            <person name="Henrissat B."/>
            <person name="Kuo A."/>
            <person name="Liang C."/>
            <person name="Lipzen A."/>
            <person name="Lutzoni F."/>
            <person name="Magnuson J."/>
            <person name="Mondo S."/>
            <person name="Nolan M."/>
            <person name="Ohm R."/>
            <person name="Pangilinan J."/>
            <person name="Park H.-J."/>
            <person name="Ramirez L."/>
            <person name="Alfaro M."/>
            <person name="Sun H."/>
            <person name="Tritt A."/>
            <person name="Yoshinaga Y."/>
            <person name="Zwiers L.-H."/>
            <person name="Turgeon B."/>
            <person name="Goodwin S."/>
            <person name="Spatafora J."/>
            <person name="Crous P."/>
            <person name="Grigoriev I."/>
        </authorList>
    </citation>
    <scope>NUCLEOTIDE SEQUENCE</scope>
    <source>
        <strain evidence="4">CBS 109.77</strain>
    </source>
</reference>
<organism evidence="4 5">
    <name type="scientific">Melanomma pulvis-pyrius CBS 109.77</name>
    <dbReference type="NCBI Taxonomy" id="1314802"/>
    <lineage>
        <taxon>Eukaryota</taxon>
        <taxon>Fungi</taxon>
        <taxon>Dikarya</taxon>
        <taxon>Ascomycota</taxon>
        <taxon>Pezizomycotina</taxon>
        <taxon>Dothideomycetes</taxon>
        <taxon>Pleosporomycetidae</taxon>
        <taxon>Pleosporales</taxon>
        <taxon>Melanommataceae</taxon>
        <taxon>Melanomma</taxon>
    </lineage>
</organism>
<evidence type="ECO:0000256" key="1">
    <source>
        <dbReference type="ARBA" id="ARBA00004496"/>
    </source>
</evidence>
<dbReference type="Pfam" id="PF03162">
    <property type="entry name" value="Y_phosphatase2"/>
    <property type="match status" value="1"/>
</dbReference>